<accession>A0ABX9A264</accession>
<keyword evidence="2" id="KW-1185">Reference proteome</keyword>
<reference evidence="1 2" key="1">
    <citation type="submission" date="2021-08" db="EMBL/GenBank/DDBJ databases">
        <title>Comparative Genomics Analysis of the Genus Qipengyuania Reveals Extensive Genetic Diversity and Metabolic Versatility, Including the Description of Fifteen Novel Species.</title>
        <authorList>
            <person name="Liu Y."/>
        </authorList>
    </citation>
    <scope>NUCLEOTIDE SEQUENCE [LARGE SCALE GENOMIC DNA]</scope>
    <source>
        <strain evidence="1 2">1NDH1</strain>
    </source>
</reference>
<name>A0ABX9A264_9SPHN</name>
<dbReference type="SUPFAM" id="SSF52540">
    <property type="entry name" value="P-loop containing nucleoside triphosphate hydrolases"/>
    <property type="match status" value="1"/>
</dbReference>
<organism evidence="1 2">
    <name type="scientific">Qipengyuania gelatinilytica</name>
    <dbReference type="NCBI Taxonomy" id="2867231"/>
    <lineage>
        <taxon>Bacteria</taxon>
        <taxon>Pseudomonadati</taxon>
        <taxon>Pseudomonadota</taxon>
        <taxon>Alphaproteobacteria</taxon>
        <taxon>Sphingomonadales</taxon>
        <taxon>Erythrobacteraceae</taxon>
        <taxon>Qipengyuania</taxon>
    </lineage>
</organism>
<dbReference type="Gene3D" id="3.40.50.300">
    <property type="entry name" value="P-loop containing nucleotide triphosphate hydrolases"/>
    <property type="match status" value="1"/>
</dbReference>
<protein>
    <recommendedName>
        <fullName evidence="3">Protein ImuA</fullName>
    </recommendedName>
</protein>
<dbReference type="RefSeq" id="WP_221430884.1">
    <property type="nucleotide sequence ID" value="NZ_CP081294.1"/>
</dbReference>
<sequence length="260" mass="28413">MTQPDLASLPITAFEDVATLSARRSARWRPGLAAMQGKALHSEIFASSREAAGAGAALALALDDWRCAPRADGQEAEDRRGVLWVQTREAARLGGRPYRAGLPQDLQGRVIHVLAEKAEDALFALEEGLRCRELAFVIGEVAGNPKALDFTASRRLTLTAQKHGVPLFLLRIDATRDLSSARMRWDVTCAPSAAPEWNAQAPGDPAWKAELFRARSHAPGEWILAEKDAQLTAGKTRENADRAVANWTAGLQHRRMPRRA</sequence>
<evidence type="ECO:0000313" key="1">
    <source>
        <dbReference type="EMBL" id="QZD95142.1"/>
    </source>
</evidence>
<dbReference type="Proteomes" id="UP000824321">
    <property type="component" value="Chromosome"/>
</dbReference>
<dbReference type="EMBL" id="CP081294">
    <property type="protein sequence ID" value="QZD95142.1"/>
    <property type="molecule type" value="Genomic_DNA"/>
</dbReference>
<evidence type="ECO:0008006" key="3">
    <source>
        <dbReference type="Google" id="ProtNLM"/>
    </source>
</evidence>
<gene>
    <name evidence="1" type="ORF">K3136_13925</name>
</gene>
<evidence type="ECO:0000313" key="2">
    <source>
        <dbReference type="Proteomes" id="UP000824321"/>
    </source>
</evidence>
<dbReference type="InterPro" id="IPR027417">
    <property type="entry name" value="P-loop_NTPase"/>
</dbReference>
<proteinExistence type="predicted"/>